<sequence length="750" mass="84698">MSSKILPPYPTPVEIIRVLSNAFDTKLNNKTLDDQVSKLDTDYRVIRSLFSDAIEKPLKKYISDKAAQLLAGRLSILISNYLATVGKVALDGISRSHSVQLLAKYYFSNLAAEIVASFVEIIGGPHPVMMVASSDKAVDVTLNWLSSNEKGWNQFLSACSKEQKDRIAAWRKGQDLPSLQSIHLMRSWANESCPENIDWNRVKSLLIIARAIDWFRQYDLGSVAAEEARICLWSDKYSDNFATKAQEQQIACWKKFNNVFNIIGPIQHDLLRTSKKSKDAQRNLRDKLDNARKVLKRIDPEDNTIYWVDLHEARWHVLSGDLEKACKFYKMAFEGCLYRNGEQQKDIINEAVIVAASLKNPDKVFLKKLKNVAITFGYEIPVTSSIQGKKSNKTSEFIEDWEVNLWQSHFGKVFPKDGMFVDAVQPSVSAKIGPGFIDIESVKPDYRYPNRVIKVGETWKKSMPQIVFFTMIKRGGVVKKLLKKGAKLNVLSDSGESALLLALEALNVTEVPLKSLSDSLYKLLTRHEYKNKHKDIINTRTQKKRLLPIISAVESGRLDVVKKIISMGADPNGRGLTDEQSPLNTCLKHIGTIKYPARFLHAQNTLPTTPELLDGNRRHSAGLSGYTLEHQAQCLAEKKNNRLFNSMMERSNKLMIDRMAENMSLDTMHEIAKVLLDAGADPNAEHMSPVKGYTPLMLAAELNEQDLFKAMLNKGGDPFKTYFNPTLKQEMDCQKIAHAWHAQAVLDVLK</sequence>
<dbReference type="AlphaFoldDB" id="A0A1H6F4N6"/>
<organism evidence="4 5">
    <name type="scientific">Candidatus Venteria ishoeyi</name>
    <dbReference type="NCBI Taxonomy" id="1899563"/>
    <lineage>
        <taxon>Bacteria</taxon>
        <taxon>Pseudomonadati</taxon>
        <taxon>Pseudomonadota</taxon>
        <taxon>Gammaproteobacteria</taxon>
        <taxon>Thiotrichales</taxon>
        <taxon>Thiotrichaceae</taxon>
        <taxon>Venteria</taxon>
    </lineage>
</organism>
<dbReference type="Proteomes" id="UP000236724">
    <property type="component" value="Unassembled WGS sequence"/>
</dbReference>
<dbReference type="PANTHER" id="PTHR24126">
    <property type="entry name" value="ANKYRIN REPEAT, PH AND SEC7 DOMAIN CONTAINING PROTEIN SECG-RELATED"/>
    <property type="match status" value="1"/>
</dbReference>
<keyword evidence="5" id="KW-1185">Reference proteome</keyword>
<evidence type="ECO:0000313" key="4">
    <source>
        <dbReference type="EMBL" id="SEH04523.1"/>
    </source>
</evidence>
<evidence type="ECO:0000256" key="2">
    <source>
        <dbReference type="ARBA" id="ARBA00023043"/>
    </source>
</evidence>
<dbReference type="EMBL" id="FMSV02000057">
    <property type="protein sequence ID" value="SEH04523.1"/>
    <property type="molecule type" value="Genomic_DNA"/>
</dbReference>
<name>A0A1H6F4N6_9GAMM</name>
<dbReference type="InterPro" id="IPR002110">
    <property type="entry name" value="Ankyrin_rpt"/>
</dbReference>
<dbReference type="SUPFAM" id="SSF48403">
    <property type="entry name" value="Ankyrin repeat"/>
    <property type="match status" value="1"/>
</dbReference>
<dbReference type="PROSITE" id="PS50297">
    <property type="entry name" value="ANK_REP_REGION"/>
    <property type="match status" value="1"/>
</dbReference>
<feature type="repeat" description="ANK" evidence="3">
    <location>
        <begin position="691"/>
        <end position="717"/>
    </location>
</feature>
<evidence type="ECO:0000256" key="1">
    <source>
        <dbReference type="ARBA" id="ARBA00022737"/>
    </source>
</evidence>
<keyword evidence="1" id="KW-0677">Repeat</keyword>
<protein>
    <submittedName>
        <fullName evidence="4">Ankyrin repeats (3 copies)</fullName>
    </submittedName>
</protein>
<dbReference type="InterPro" id="IPR036770">
    <property type="entry name" value="Ankyrin_rpt-contain_sf"/>
</dbReference>
<dbReference type="PROSITE" id="PS50088">
    <property type="entry name" value="ANK_REPEAT"/>
    <property type="match status" value="1"/>
</dbReference>
<accession>A0A1H6F4N6</accession>
<keyword evidence="2 3" id="KW-0040">ANK repeat</keyword>
<dbReference type="OrthoDB" id="8912608at2"/>
<evidence type="ECO:0000313" key="5">
    <source>
        <dbReference type="Proteomes" id="UP000236724"/>
    </source>
</evidence>
<dbReference type="RefSeq" id="WP_103918577.1">
    <property type="nucleotide sequence ID" value="NZ_FMSV02000057.1"/>
</dbReference>
<reference evidence="4 5" key="1">
    <citation type="submission" date="2016-10" db="EMBL/GenBank/DDBJ databases">
        <authorList>
            <person name="de Groot N.N."/>
        </authorList>
    </citation>
    <scope>NUCLEOTIDE SEQUENCE [LARGE SCALE GENOMIC DNA]</scope>
    <source>
        <strain evidence="4">MBHS1</strain>
    </source>
</reference>
<dbReference type="Pfam" id="PF00023">
    <property type="entry name" value="Ank"/>
    <property type="match status" value="1"/>
</dbReference>
<evidence type="ECO:0000256" key="3">
    <source>
        <dbReference type="PROSITE-ProRule" id="PRU00023"/>
    </source>
</evidence>
<dbReference type="SMART" id="SM00248">
    <property type="entry name" value="ANK"/>
    <property type="match status" value="3"/>
</dbReference>
<gene>
    <name evidence="4" type="ORF">MBHS_00369</name>
</gene>
<proteinExistence type="predicted"/>
<dbReference type="Gene3D" id="1.25.40.20">
    <property type="entry name" value="Ankyrin repeat-containing domain"/>
    <property type="match status" value="2"/>
</dbReference>
<dbReference type="PANTHER" id="PTHR24126:SF14">
    <property type="entry name" value="ANK_REP_REGION DOMAIN-CONTAINING PROTEIN"/>
    <property type="match status" value="1"/>
</dbReference>